<proteinExistence type="predicted"/>
<dbReference type="SUPFAM" id="SSF53738">
    <property type="entry name" value="Phosphoglucomutase, first 3 domains"/>
    <property type="match status" value="2"/>
</dbReference>
<dbReference type="GO" id="GO:0046872">
    <property type="term" value="F:metal ion binding"/>
    <property type="evidence" value="ECO:0007669"/>
    <property type="project" value="UniProtKB-KW"/>
</dbReference>
<dbReference type="Pfam" id="PF02880">
    <property type="entry name" value="PGM_PMM_III"/>
    <property type="match status" value="1"/>
</dbReference>
<evidence type="ECO:0000313" key="8">
    <source>
        <dbReference type="EMBL" id="PIR44162.1"/>
    </source>
</evidence>
<keyword evidence="2" id="KW-0597">Phosphoprotein</keyword>
<dbReference type="SUPFAM" id="SSF55957">
    <property type="entry name" value="Phosphoglucomutase, C-terminal domain"/>
    <property type="match status" value="1"/>
</dbReference>
<dbReference type="AlphaFoldDB" id="A0A2H0RC90"/>
<gene>
    <name evidence="8" type="ORF">COV23_01240</name>
</gene>
<dbReference type="InterPro" id="IPR005846">
    <property type="entry name" value="A-D-PHexomutase_a/b/a-III"/>
</dbReference>
<sequence>MNQYQKSYINFLQKFIIRHSEKNKQLKVVFDCSNGTTGIILEKLFYGNVKSKKVNVNKFKTNSLINYQLISELSDGNFPNHSPNPLVKSATKQIKKAVLKNKADLGVIFDGDGDRAVFIDNKGKIIDPDIIAYLLIWYLKPKKVVVNETTSLLVRGRHASSIKYQVIKSENGGYAIRQVMKKNNADFGCERSGHYYFKDFFNADSGIFSAIQIINAVSQLPYKFSEFVDLLPKYYRSGDININFQFSIFNFQKLIKRIESEYKKNANSISYIDGLRMDFSDYWFNIQLSNTEPIIRLNLEAQSKRVLEIKKKELLSLVKSYNV</sequence>
<dbReference type="InterPro" id="IPR005845">
    <property type="entry name" value="A-D-PHexomutase_a/b/a-II"/>
</dbReference>
<dbReference type="Gene3D" id="3.30.310.50">
    <property type="entry name" value="Alpha-D-phosphohexomutase, C-terminal domain"/>
    <property type="match status" value="1"/>
</dbReference>
<dbReference type="GO" id="GO:0016868">
    <property type="term" value="F:intramolecular phosphotransferase activity"/>
    <property type="evidence" value="ECO:0007669"/>
    <property type="project" value="InterPro"/>
</dbReference>
<dbReference type="Gene3D" id="3.40.120.10">
    <property type="entry name" value="Alpha-D-Glucose-1,6-Bisphosphate, subunit A, domain 3"/>
    <property type="match status" value="2"/>
</dbReference>
<dbReference type="InterPro" id="IPR036900">
    <property type="entry name" value="A-D-PHexomutase_C_sf"/>
</dbReference>
<organism evidence="8 9">
    <name type="scientific">Candidatus Wolfebacteria bacterium CG10_big_fil_rev_8_21_14_0_10_31_9</name>
    <dbReference type="NCBI Taxonomy" id="1975070"/>
    <lineage>
        <taxon>Bacteria</taxon>
        <taxon>Candidatus Wolfeibacteriota</taxon>
    </lineage>
</organism>
<evidence type="ECO:0000259" key="6">
    <source>
        <dbReference type="Pfam" id="PF02879"/>
    </source>
</evidence>
<keyword evidence="5" id="KW-0413">Isomerase</keyword>
<evidence type="ECO:0000259" key="7">
    <source>
        <dbReference type="Pfam" id="PF02880"/>
    </source>
</evidence>
<dbReference type="InterPro" id="IPR016055">
    <property type="entry name" value="A-D-PHexomutase_a/b/a-I/II/III"/>
</dbReference>
<evidence type="ECO:0008006" key="10">
    <source>
        <dbReference type="Google" id="ProtNLM"/>
    </source>
</evidence>
<reference evidence="8 9" key="1">
    <citation type="submission" date="2017-09" db="EMBL/GenBank/DDBJ databases">
        <title>Depth-based differentiation of microbial function through sediment-hosted aquifers and enrichment of novel symbionts in the deep terrestrial subsurface.</title>
        <authorList>
            <person name="Probst A.J."/>
            <person name="Ladd B."/>
            <person name="Jarett J.K."/>
            <person name="Geller-Mcgrath D.E."/>
            <person name="Sieber C.M."/>
            <person name="Emerson J.B."/>
            <person name="Anantharaman K."/>
            <person name="Thomas B.C."/>
            <person name="Malmstrom R."/>
            <person name="Stieglmeier M."/>
            <person name="Klingl A."/>
            <person name="Woyke T."/>
            <person name="Ryan C.M."/>
            <person name="Banfield J.F."/>
        </authorList>
    </citation>
    <scope>NUCLEOTIDE SEQUENCE [LARGE SCALE GENOMIC DNA]</scope>
    <source>
        <strain evidence="8">CG10_big_fil_rev_8_21_14_0_10_31_9</strain>
    </source>
</reference>
<dbReference type="PRINTS" id="PR00509">
    <property type="entry name" value="PGMPMM"/>
</dbReference>
<protein>
    <recommendedName>
        <fullName evidence="10">Phosphomannomutase/phosphoglucomutase</fullName>
    </recommendedName>
</protein>
<dbReference type="InterPro" id="IPR005841">
    <property type="entry name" value="Alpha-D-phosphohexomutase_SF"/>
</dbReference>
<feature type="domain" description="Alpha-D-phosphohexomutase alpha/beta/alpha" evidence="6">
    <location>
        <begin position="7"/>
        <end position="123"/>
    </location>
</feature>
<name>A0A2H0RC90_9BACT</name>
<dbReference type="GO" id="GO:0005975">
    <property type="term" value="P:carbohydrate metabolic process"/>
    <property type="evidence" value="ECO:0007669"/>
    <property type="project" value="InterPro"/>
</dbReference>
<evidence type="ECO:0000256" key="4">
    <source>
        <dbReference type="ARBA" id="ARBA00022842"/>
    </source>
</evidence>
<dbReference type="PANTHER" id="PTHR43771">
    <property type="entry name" value="PHOSPHOMANNOMUTASE"/>
    <property type="match status" value="1"/>
</dbReference>
<evidence type="ECO:0000256" key="1">
    <source>
        <dbReference type="ARBA" id="ARBA00001946"/>
    </source>
</evidence>
<evidence type="ECO:0000256" key="2">
    <source>
        <dbReference type="ARBA" id="ARBA00022553"/>
    </source>
</evidence>
<keyword evidence="4" id="KW-0460">Magnesium</keyword>
<keyword evidence="3" id="KW-0479">Metal-binding</keyword>
<comment type="cofactor">
    <cofactor evidence="1">
        <name>Mg(2+)</name>
        <dbReference type="ChEBI" id="CHEBI:18420"/>
    </cofactor>
</comment>
<dbReference type="Pfam" id="PF02879">
    <property type="entry name" value="PGM_PMM_II"/>
    <property type="match status" value="1"/>
</dbReference>
<evidence type="ECO:0000313" key="9">
    <source>
        <dbReference type="Proteomes" id="UP000231602"/>
    </source>
</evidence>
<evidence type="ECO:0000256" key="5">
    <source>
        <dbReference type="ARBA" id="ARBA00023235"/>
    </source>
</evidence>
<accession>A0A2H0RC90</accession>
<evidence type="ECO:0000256" key="3">
    <source>
        <dbReference type="ARBA" id="ARBA00022723"/>
    </source>
</evidence>
<dbReference type="Proteomes" id="UP000231602">
    <property type="component" value="Unassembled WGS sequence"/>
</dbReference>
<dbReference type="PANTHER" id="PTHR43771:SF1">
    <property type="entry name" value="PHOSPHOMANNOMUTASE"/>
    <property type="match status" value="1"/>
</dbReference>
<dbReference type="EMBL" id="PCXV01000022">
    <property type="protein sequence ID" value="PIR44162.1"/>
    <property type="molecule type" value="Genomic_DNA"/>
</dbReference>
<feature type="domain" description="Alpha-D-phosphohexomutase alpha/beta/alpha" evidence="7">
    <location>
        <begin position="127"/>
        <end position="234"/>
    </location>
</feature>
<comment type="caution">
    <text evidence="8">The sequence shown here is derived from an EMBL/GenBank/DDBJ whole genome shotgun (WGS) entry which is preliminary data.</text>
</comment>